<dbReference type="PANTHER" id="PTHR39515:SF2">
    <property type="entry name" value="HTH-TYPE TRANSCRIPTIONAL REGULATOR RV0880"/>
    <property type="match status" value="1"/>
</dbReference>
<dbReference type="EMBL" id="CP088156">
    <property type="protein sequence ID" value="UFZ04049.1"/>
    <property type="molecule type" value="Genomic_DNA"/>
</dbReference>
<dbReference type="Pfam" id="PF01047">
    <property type="entry name" value="MarR"/>
    <property type="match status" value="1"/>
</dbReference>
<dbReference type="InterPro" id="IPR000835">
    <property type="entry name" value="HTH_MarR-typ"/>
</dbReference>
<protein>
    <submittedName>
        <fullName evidence="2">MarR family transcriptional regulator</fullName>
    </submittedName>
</protein>
<dbReference type="SMART" id="SM00347">
    <property type="entry name" value="HTH_MARR"/>
    <property type="match status" value="1"/>
</dbReference>
<evidence type="ECO:0000313" key="3">
    <source>
        <dbReference type="Proteomes" id="UP001431010"/>
    </source>
</evidence>
<dbReference type="RefSeq" id="WP_231320061.1">
    <property type="nucleotide sequence ID" value="NZ_CP088156.1"/>
</dbReference>
<organism evidence="2 3">
    <name type="scientific">Bradyrhizobium ontarionense</name>
    <dbReference type="NCBI Taxonomy" id="2898149"/>
    <lineage>
        <taxon>Bacteria</taxon>
        <taxon>Pseudomonadati</taxon>
        <taxon>Pseudomonadota</taxon>
        <taxon>Alphaproteobacteria</taxon>
        <taxon>Hyphomicrobiales</taxon>
        <taxon>Nitrobacteraceae</taxon>
        <taxon>Bradyrhizobium</taxon>
    </lineage>
</organism>
<name>A0ABY3RAS1_9BRAD</name>
<dbReference type="PANTHER" id="PTHR39515">
    <property type="entry name" value="CONSERVED PROTEIN"/>
    <property type="match status" value="1"/>
</dbReference>
<dbReference type="Proteomes" id="UP001431010">
    <property type="component" value="Chromosome"/>
</dbReference>
<feature type="domain" description="HTH marR-type" evidence="1">
    <location>
        <begin position="14"/>
        <end position="150"/>
    </location>
</feature>
<dbReference type="InterPro" id="IPR036388">
    <property type="entry name" value="WH-like_DNA-bd_sf"/>
</dbReference>
<proteinExistence type="predicted"/>
<evidence type="ECO:0000313" key="2">
    <source>
        <dbReference type="EMBL" id="UFZ04049.1"/>
    </source>
</evidence>
<accession>A0ABY3RAS1</accession>
<dbReference type="InterPro" id="IPR036390">
    <property type="entry name" value="WH_DNA-bd_sf"/>
</dbReference>
<dbReference type="PROSITE" id="PS50995">
    <property type="entry name" value="HTH_MARR_2"/>
    <property type="match status" value="1"/>
</dbReference>
<dbReference type="Gene3D" id="1.10.287.100">
    <property type="match status" value="1"/>
</dbReference>
<sequence>MSRQPPRKVPPSDAHALAGELRAIAGKLKRRLREQADAGDLPPSQVSVLLRLEKDGPATASNLARIEGMRPQSMGPIIAALESAGLVRGLPDPGDGRQTILSLTEACRVWIDEGRAARQDWLSRTIAARLSAAEQQQLGSAITLLRRLVDD</sequence>
<dbReference type="InterPro" id="IPR052526">
    <property type="entry name" value="HTH-type_Bedaq_tolerance"/>
</dbReference>
<gene>
    <name evidence="2" type="ORF">LQG66_33470</name>
</gene>
<keyword evidence="3" id="KW-1185">Reference proteome</keyword>
<dbReference type="SUPFAM" id="SSF46785">
    <property type="entry name" value="Winged helix' DNA-binding domain"/>
    <property type="match status" value="1"/>
</dbReference>
<reference evidence="2" key="1">
    <citation type="journal article" date="2024" name="Antonie Van Leeuwenhoek">
        <title>Bradyrhizobium ontarionense sp. nov., a novel bacterial symbiont isolated from Aeschynomene indica (Indian jointvetch), harbours photosynthesis, nitrogen fixation and nitrous oxide (N2O) reductase genes.</title>
        <authorList>
            <person name="Bromfield E.S.P."/>
            <person name="Cloutier S."/>
        </authorList>
    </citation>
    <scope>NUCLEOTIDE SEQUENCE</scope>
    <source>
        <strain evidence="2">A19</strain>
    </source>
</reference>
<evidence type="ECO:0000259" key="1">
    <source>
        <dbReference type="PROSITE" id="PS50995"/>
    </source>
</evidence>
<dbReference type="Gene3D" id="1.10.10.10">
    <property type="entry name" value="Winged helix-like DNA-binding domain superfamily/Winged helix DNA-binding domain"/>
    <property type="match status" value="1"/>
</dbReference>